<feature type="transmembrane region" description="Helical" evidence="1">
    <location>
        <begin position="21"/>
        <end position="39"/>
    </location>
</feature>
<feature type="transmembrane region" description="Helical" evidence="1">
    <location>
        <begin position="295"/>
        <end position="317"/>
    </location>
</feature>
<keyword evidence="3" id="KW-0808">Transferase</keyword>
<evidence type="ECO:0000259" key="2">
    <source>
        <dbReference type="Pfam" id="PF01757"/>
    </source>
</evidence>
<evidence type="ECO:0000313" key="3">
    <source>
        <dbReference type="EMBL" id="BBD99732.1"/>
    </source>
</evidence>
<evidence type="ECO:0000256" key="1">
    <source>
        <dbReference type="SAM" id="Phobius"/>
    </source>
</evidence>
<gene>
    <name evidence="3" type="ORF">SAMIE_1032330</name>
</gene>
<dbReference type="RefSeq" id="WP_066701099.1">
    <property type="nucleotide sequence ID" value="NZ_AP018664.1"/>
</dbReference>
<sequence length="377" mass="41650">MLGWMRRLGLKAESDELMALDFLRIVASVGVVVYHYRHYVWLPADSAFNAMSASFARQWVDLFFVISGFVVSYVYAGRIRDGASFGRYMRKRLARLLPLHWLTLGLYALLGLAIAAGVQSNSADHYDWGCFVPNLLLLHSFNTCDKVSFNTPSWSISAEMAMYLLFPLLLMLAARTRGWGVLALSAIAILLLTHFSSGDYGGDEGFWLSWASHFGVLRAIPSFALGVGLHAFRHRITGLPMAEGIMFAALAAFIATGLAGIHPLWSLLFVYATVIAAIAVDLNKKASLPVRKLGIAGQLTYSLYMLHPIVATLSMTAGKKILHLRGWEMNIWVVVTFLILIPVSLLSYHLFEKPLRARLSGGPRPPRTAHQTPAATL</sequence>
<keyword evidence="1" id="KW-1133">Transmembrane helix</keyword>
<keyword evidence="4" id="KW-1185">Reference proteome</keyword>
<keyword evidence="3" id="KW-0012">Acyltransferase</keyword>
<dbReference type="GO" id="GO:0016020">
    <property type="term" value="C:membrane"/>
    <property type="evidence" value="ECO:0007669"/>
    <property type="project" value="TreeGrafter"/>
</dbReference>
<dbReference type="EMBL" id="AP018664">
    <property type="protein sequence ID" value="BBD99732.1"/>
    <property type="molecule type" value="Genomic_DNA"/>
</dbReference>
<keyword evidence="1" id="KW-0812">Transmembrane</keyword>
<dbReference type="Pfam" id="PF01757">
    <property type="entry name" value="Acyl_transf_3"/>
    <property type="match status" value="1"/>
</dbReference>
<reference evidence="3 4" key="1">
    <citation type="submission" date="2018-05" db="EMBL/GenBank/DDBJ databases">
        <title>Complete Genome Sequence of the Nonylphenol-Degrading Bacterium Sphingobium amiense DSM 16289T.</title>
        <authorList>
            <person name="Ootsuka M."/>
            <person name="Nishizawa T."/>
            <person name="Ohta H."/>
        </authorList>
    </citation>
    <scope>NUCLEOTIDE SEQUENCE [LARGE SCALE GENOMIC DNA]</scope>
    <source>
        <strain evidence="3 4">DSM 16289</strain>
    </source>
</reference>
<dbReference type="GO" id="GO:0009103">
    <property type="term" value="P:lipopolysaccharide biosynthetic process"/>
    <property type="evidence" value="ECO:0007669"/>
    <property type="project" value="TreeGrafter"/>
</dbReference>
<feature type="transmembrane region" description="Helical" evidence="1">
    <location>
        <begin position="97"/>
        <end position="118"/>
    </location>
</feature>
<dbReference type="KEGG" id="sami:SAMIE_1032330"/>
<proteinExistence type="predicted"/>
<protein>
    <submittedName>
        <fullName evidence="3">Acyltransferase</fullName>
    </submittedName>
</protein>
<feature type="transmembrane region" description="Helical" evidence="1">
    <location>
        <begin position="59"/>
        <end position="76"/>
    </location>
</feature>
<dbReference type="InterPro" id="IPR050879">
    <property type="entry name" value="Acyltransferase_3"/>
</dbReference>
<dbReference type="Proteomes" id="UP000279959">
    <property type="component" value="Chromosome"/>
</dbReference>
<keyword evidence="1" id="KW-0472">Membrane</keyword>
<organism evidence="3 4">
    <name type="scientific">Sphingobium amiense</name>
    <dbReference type="NCBI Taxonomy" id="135719"/>
    <lineage>
        <taxon>Bacteria</taxon>
        <taxon>Pseudomonadati</taxon>
        <taxon>Pseudomonadota</taxon>
        <taxon>Alphaproteobacteria</taxon>
        <taxon>Sphingomonadales</taxon>
        <taxon>Sphingomonadaceae</taxon>
        <taxon>Sphingobium</taxon>
    </lineage>
</organism>
<dbReference type="GO" id="GO:0016747">
    <property type="term" value="F:acyltransferase activity, transferring groups other than amino-acyl groups"/>
    <property type="evidence" value="ECO:0007669"/>
    <property type="project" value="InterPro"/>
</dbReference>
<dbReference type="AlphaFoldDB" id="A0A494WFM2"/>
<accession>A0A494WFM2</accession>
<feature type="transmembrane region" description="Helical" evidence="1">
    <location>
        <begin position="154"/>
        <end position="172"/>
    </location>
</feature>
<dbReference type="PANTHER" id="PTHR23028:SF53">
    <property type="entry name" value="ACYL_TRANSF_3 DOMAIN-CONTAINING PROTEIN"/>
    <property type="match status" value="1"/>
</dbReference>
<feature type="transmembrane region" description="Helical" evidence="1">
    <location>
        <begin position="329"/>
        <end position="351"/>
    </location>
</feature>
<feature type="transmembrane region" description="Helical" evidence="1">
    <location>
        <begin position="179"/>
        <end position="198"/>
    </location>
</feature>
<feature type="transmembrane region" description="Helical" evidence="1">
    <location>
        <begin position="210"/>
        <end position="232"/>
    </location>
</feature>
<evidence type="ECO:0000313" key="4">
    <source>
        <dbReference type="Proteomes" id="UP000279959"/>
    </source>
</evidence>
<dbReference type="InterPro" id="IPR002656">
    <property type="entry name" value="Acyl_transf_3_dom"/>
</dbReference>
<dbReference type="PANTHER" id="PTHR23028">
    <property type="entry name" value="ACETYLTRANSFERASE"/>
    <property type="match status" value="1"/>
</dbReference>
<name>A0A494WFM2_9SPHN</name>
<feature type="transmembrane region" description="Helical" evidence="1">
    <location>
        <begin position="264"/>
        <end position="283"/>
    </location>
</feature>
<feature type="domain" description="Acyltransferase 3" evidence="2">
    <location>
        <begin position="19"/>
        <end position="348"/>
    </location>
</feature>